<dbReference type="GO" id="GO:0005737">
    <property type="term" value="C:cytoplasm"/>
    <property type="evidence" value="ECO:0007669"/>
    <property type="project" value="TreeGrafter"/>
</dbReference>
<dbReference type="InterPro" id="IPR026838">
    <property type="entry name" value="YheC/D"/>
</dbReference>
<dbReference type="Gene3D" id="3.30.470.20">
    <property type="entry name" value="ATP-grasp fold, B domain"/>
    <property type="match status" value="1"/>
</dbReference>
<evidence type="ECO:0000256" key="1">
    <source>
        <dbReference type="PROSITE-ProRule" id="PRU00409"/>
    </source>
</evidence>
<dbReference type="AlphaFoldDB" id="A0A3M7TSU7"/>
<dbReference type="PROSITE" id="PS50975">
    <property type="entry name" value="ATP_GRASP"/>
    <property type="match status" value="1"/>
</dbReference>
<accession>A0A3M7TSU7</accession>
<keyword evidence="1" id="KW-0067">ATP-binding</keyword>
<keyword evidence="1" id="KW-0547">Nucleotide-binding</keyword>
<organism evidence="3 4">
    <name type="scientific">Alteribacter keqinensis</name>
    <dbReference type="NCBI Taxonomy" id="2483800"/>
    <lineage>
        <taxon>Bacteria</taxon>
        <taxon>Bacillati</taxon>
        <taxon>Bacillota</taxon>
        <taxon>Bacilli</taxon>
        <taxon>Bacillales</taxon>
        <taxon>Bacillaceae</taxon>
        <taxon>Alteribacter</taxon>
    </lineage>
</organism>
<dbReference type="OrthoDB" id="7869153at2"/>
<dbReference type="GO" id="GO:0004363">
    <property type="term" value="F:glutathione synthase activity"/>
    <property type="evidence" value="ECO:0007669"/>
    <property type="project" value="TreeGrafter"/>
</dbReference>
<dbReference type="EMBL" id="RHIB01000001">
    <property type="protein sequence ID" value="RNA68686.1"/>
    <property type="molecule type" value="Genomic_DNA"/>
</dbReference>
<protein>
    <submittedName>
        <fullName evidence="3">YheC/YheD family protein</fullName>
    </submittedName>
</protein>
<dbReference type="PANTHER" id="PTHR21621:SF4">
    <property type="entry name" value="GLUTATHIONE SYNTHETASE"/>
    <property type="match status" value="1"/>
</dbReference>
<gene>
    <name evidence="3" type="ORF">EBO34_01575</name>
</gene>
<dbReference type="InterPro" id="IPR013815">
    <property type="entry name" value="ATP_grasp_subdomain_1"/>
</dbReference>
<sequence>MSSVTFGILQLEYDQEKEYVTQIALEASLKNVTLHLFTPFDWDEESNVVNGMKFDKKSLSFMPSTFLLPKVIYDRCFYGRSELARKAAPLVREIKDKSCFLGYGLPDKWKVNEILKLDSSLCSLLPETKLLRPSTLISMLKEHRDVILKPVAGSGGKGIHLITRKKGMFVWTNAATSKKVVHEVTPVRLYEELKRRTGGLPYLIQPFLSLTDKNNSPFDLRIVLRKNAKGKWTELGRGIRTGAPGTFVSNLASGGSITPYEGCIVTEKQKEVLEMVISKIGFHLEESHPRLFELGIDIGLDKKGNVWILEVNSKPGFQTVLFTSDQNGRRAVYQGPVESYLRIKKQVLNQKKKRNKGAAVTND</sequence>
<dbReference type="GO" id="GO:0046872">
    <property type="term" value="F:metal ion binding"/>
    <property type="evidence" value="ECO:0007669"/>
    <property type="project" value="InterPro"/>
</dbReference>
<feature type="domain" description="ATP-grasp" evidence="2">
    <location>
        <begin position="115"/>
        <end position="345"/>
    </location>
</feature>
<dbReference type="SUPFAM" id="SSF56059">
    <property type="entry name" value="Glutathione synthetase ATP-binding domain-like"/>
    <property type="match status" value="1"/>
</dbReference>
<proteinExistence type="predicted"/>
<dbReference type="PANTHER" id="PTHR21621">
    <property type="entry name" value="RIBOSOMAL PROTEIN S6 MODIFICATION PROTEIN"/>
    <property type="match status" value="1"/>
</dbReference>
<dbReference type="Proteomes" id="UP000278746">
    <property type="component" value="Unassembled WGS sequence"/>
</dbReference>
<dbReference type="InterPro" id="IPR011761">
    <property type="entry name" value="ATP-grasp"/>
</dbReference>
<dbReference type="GO" id="GO:0005524">
    <property type="term" value="F:ATP binding"/>
    <property type="evidence" value="ECO:0007669"/>
    <property type="project" value="UniProtKB-UniRule"/>
</dbReference>
<dbReference type="RefSeq" id="WP_122896212.1">
    <property type="nucleotide sequence ID" value="NZ_RHIB01000001.1"/>
</dbReference>
<reference evidence="3 4" key="1">
    <citation type="submission" date="2018-10" db="EMBL/GenBank/DDBJ databases">
        <title>Bacillus Keqinensis sp. nov., a moderately halophilic bacterium isolated from a saline-alkaline lake.</title>
        <authorList>
            <person name="Wang H."/>
        </authorList>
    </citation>
    <scope>NUCLEOTIDE SEQUENCE [LARGE SCALE GENOMIC DNA]</scope>
    <source>
        <strain evidence="3 4">KQ-3</strain>
    </source>
</reference>
<evidence type="ECO:0000313" key="4">
    <source>
        <dbReference type="Proteomes" id="UP000278746"/>
    </source>
</evidence>
<evidence type="ECO:0000259" key="2">
    <source>
        <dbReference type="PROSITE" id="PS50975"/>
    </source>
</evidence>
<dbReference type="Gene3D" id="3.30.1490.20">
    <property type="entry name" value="ATP-grasp fold, A domain"/>
    <property type="match status" value="1"/>
</dbReference>
<name>A0A3M7TSU7_9BACI</name>
<keyword evidence="4" id="KW-1185">Reference proteome</keyword>
<dbReference type="Pfam" id="PF14398">
    <property type="entry name" value="ATPgrasp_YheCD"/>
    <property type="match status" value="1"/>
</dbReference>
<evidence type="ECO:0000313" key="3">
    <source>
        <dbReference type="EMBL" id="RNA68686.1"/>
    </source>
</evidence>
<comment type="caution">
    <text evidence="3">The sequence shown here is derived from an EMBL/GenBank/DDBJ whole genome shotgun (WGS) entry which is preliminary data.</text>
</comment>